<evidence type="ECO:0000313" key="1">
    <source>
        <dbReference type="EMBL" id="SHJ74458.1"/>
    </source>
</evidence>
<accession>A0A1M6LT85</accession>
<dbReference type="AlphaFoldDB" id="A0A1M6LT85"/>
<dbReference type="Proteomes" id="UP000184310">
    <property type="component" value="Unassembled WGS sequence"/>
</dbReference>
<dbReference type="RefSeq" id="WP_072987961.1">
    <property type="nucleotide sequence ID" value="NZ_FQZB01000010.1"/>
</dbReference>
<organism evidence="1 2">
    <name type="scientific">Clostridium cavendishii DSM 21758</name>
    <dbReference type="NCBI Taxonomy" id="1121302"/>
    <lineage>
        <taxon>Bacteria</taxon>
        <taxon>Bacillati</taxon>
        <taxon>Bacillota</taxon>
        <taxon>Clostridia</taxon>
        <taxon>Eubacteriales</taxon>
        <taxon>Clostridiaceae</taxon>
        <taxon>Clostridium</taxon>
    </lineage>
</organism>
<keyword evidence="2" id="KW-1185">Reference proteome</keyword>
<evidence type="ECO:0000313" key="2">
    <source>
        <dbReference type="Proteomes" id="UP000184310"/>
    </source>
</evidence>
<sequence length="85" mass="9555">MKNLDDALLEEVKKAIIELNKDHSQISTIKIIEKITGSPYTPNSTGIGLNGFLSVHQNELGIEFLNVETINIEGLHTNTIIWRLR</sequence>
<gene>
    <name evidence="1" type="ORF">SAMN02745163_02490</name>
</gene>
<reference evidence="1 2" key="1">
    <citation type="submission" date="2016-11" db="EMBL/GenBank/DDBJ databases">
        <authorList>
            <person name="Jaros S."/>
            <person name="Januszkiewicz K."/>
            <person name="Wedrychowicz H."/>
        </authorList>
    </citation>
    <scope>NUCLEOTIDE SEQUENCE [LARGE SCALE GENOMIC DNA]</scope>
    <source>
        <strain evidence="1 2">DSM 21758</strain>
    </source>
</reference>
<protein>
    <submittedName>
        <fullName evidence="1">Uncharacterized protein</fullName>
    </submittedName>
</protein>
<dbReference type="OrthoDB" id="1931347at2"/>
<dbReference type="EMBL" id="FQZB01000010">
    <property type="protein sequence ID" value="SHJ74458.1"/>
    <property type="molecule type" value="Genomic_DNA"/>
</dbReference>
<proteinExistence type="predicted"/>
<name>A0A1M6LT85_9CLOT</name>